<evidence type="ECO:0000256" key="11">
    <source>
        <dbReference type="RuleBase" id="RU003682"/>
    </source>
</evidence>
<evidence type="ECO:0000256" key="6">
    <source>
        <dbReference type="ARBA" id="ARBA00022666"/>
    </source>
</evidence>
<evidence type="ECO:0000313" key="14">
    <source>
        <dbReference type="Proteomes" id="UP000823934"/>
    </source>
</evidence>
<dbReference type="Pfam" id="PF03171">
    <property type="entry name" value="2OG-FeII_Oxy"/>
    <property type="match status" value="1"/>
</dbReference>
<dbReference type="EC" id="1.13.12.19" evidence="4"/>
<reference evidence="13" key="2">
    <citation type="submission" date="2021-04" db="EMBL/GenBank/DDBJ databases">
        <authorList>
            <person name="Gilroy R."/>
        </authorList>
    </citation>
    <scope>NUCLEOTIDE SEQUENCE</scope>
    <source>
        <strain evidence="13">CHK160-9182</strain>
    </source>
</reference>
<dbReference type="PROSITE" id="PS51471">
    <property type="entry name" value="FE2OG_OXY"/>
    <property type="match status" value="1"/>
</dbReference>
<dbReference type="Gene3D" id="2.60.120.330">
    <property type="entry name" value="B-lactam Antibiotic, Isopenicillin N Synthase, Chain"/>
    <property type="match status" value="1"/>
</dbReference>
<dbReference type="SUPFAM" id="SSF51197">
    <property type="entry name" value="Clavaminate synthase-like"/>
    <property type="match status" value="1"/>
</dbReference>
<comment type="pathway">
    <text evidence="2">Alkene biosynthesis; ethylene biosynthesis via 2-oxoglutarate.</text>
</comment>
<keyword evidence="11" id="KW-0479">Metal-binding</keyword>
<dbReference type="InterPro" id="IPR005123">
    <property type="entry name" value="Oxoglu/Fe-dep_dioxygenase_dom"/>
</dbReference>
<proteinExistence type="inferred from homology"/>
<feature type="domain" description="Fe2OG dioxygenase" evidence="12">
    <location>
        <begin position="179"/>
        <end position="277"/>
    </location>
</feature>
<keyword evidence="6" id="KW-0266">Ethylene biosynthesis</keyword>
<evidence type="ECO:0000256" key="2">
    <source>
        <dbReference type="ARBA" id="ARBA00004767"/>
    </source>
</evidence>
<dbReference type="InterPro" id="IPR027443">
    <property type="entry name" value="IPNS-like_sf"/>
</dbReference>
<comment type="caution">
    <text evidence="13">The sequence shown here is derived from an EMBL/GenBank/DDBJ whole genome shotgun (WGS) entry which is preliminary data.</text>
</comment>
<evidence type="ECO:0000256" key="1">
    <source>
        <dbReference type="ARBA" id="ARBA00001954"/>
    </source>
</evidence>
<evidence type="ECO:0000259" key="12">
    <source>
        <dbReference type="PROSITE" id="PS51471"/>
    </source>
</evidence>
<dbReference type="GO" id="GO:0009693">
    <property type="term" value="P:ethylene biosynthetic process"/>
    <property type="evidence" value="ECO:0007669"/>
    <property type="project" value="UniProtKB-KW"/>
</dbReference>
<dbReference type="InterPro" id="IPR050231">
    <property type="entry name" value="Iron_ascorbate_oxido_reductase"/>
</dbReference>
<dbReference type="Pfam" id="PF14226">
    <property type="entry name" value="DIOX_N"/>
    <property type="match status" value="1"/>
</dbReference>
<keyword evidence="11" id="KW-0408">Iron</keyword>
<sequence length="337" mass="37949">MSIDVNPQLPILDYAQFVAGGKEREQFLKNLRFAAHEIGFFYLKNHGIPQDLIENVQALSKQFFALPLTEKQKIHMSNSPHFRGYNNVHDEITRERPDSREQLDYMPEYEAIPLDQIPADEPWLRLQGPNQWPESIPELRPAFVELQERQTDLAKSMLSAFSLALGQKEDALAHTYAHKPSVLSKAIHYPGVAGEQGVGAHKDSGYITFVQQEDTAGLEVLKDDEWVLAAPIDGTFVVNIGELLEIASQGYLKATLHRVAPSPIGSNRFSLAYFLTSQLDANVPLFELPKELQSGIRGITQDPKNPMFTQIGKNFLKGRLRSHTDVAKRFYADVVID</sequence>
<comment type="catalytic activity">
    <reaction evidence="10">
        <text>L-arginine + 2-oxoglutarate + O2 = guanidine + L-glutamate 5-semialdehyde + succinate + CO2</text>
        <dbReference type="Rhea" id="RHEA:31535"/>
        <dbReference type="ChEBI" id="CHEBI:15379"/>
        <dbReference type="ChEBI" id="CHEBI:16526"/>
        <dbReference type="ChEBI" id="CHEBI:16810"/>
        <dbReference type="ChEBI" id="CHEBI:30031"/>
        <dbReference type="ChEBI" id="CHEBI:30087"/>
        <dbReference type="ChEBI" id="CHEBI:32682"/>
        <dbReference type="ChEBI" id="CHEBI:58066"/>
        <dbReference type="EC" id="1.14.20.7"/>
    </reaction>
</comment>
<evidence type="ECO:0000256" key="8">
    <source>
        <dbReference type="ARBA" id="ARBA00031282"/>
    </source>
</evidence>
<dbReference type="GO" id="GO:0046872">
    <property type="term" value="F:metal ion binding"/>
    <property type="evidence" value="ECO:0007669"/>
    <property type="project" value="UniProtKB-KW"/>
</dbReference>
<evidence type="ECO:0000256" key="3">
    <source>
        <dbReference type="ARBA" id="ARBA00012293"/>
    </source>
</evidence>
<keyword evidence="11" id="KW-0560">Oxidoreductase</keyword>
<evidence type="ECO:0000256" key="10">
    <source>
        <dbReference type="ARBA" id="ARBA00049359"/>
    </source>
</evidence>
<evidence type="ECO:0000256" key="5">
    <source>
        <dbReference type="ARBA" id="ARBA00019045"/>
    </source>
</evidence>
<organism evidence="13 14">
    <name type="scientific">Candidatus Ignatzschineria merdigallinarum</name>
    <dbReference type="NCBI Taxonomy" id="2838621"/>
    <lineage>
        <taxon>Bacteria</taxon>
        <taxon>Pseudomonadati</taxon>
        <taxon>Pseudomonadota</taxon>
        <taxon>Gammaproteobacteria</taxon>
        <taxon>Cardiobacteriales</taxon>
        <taxon>Ignatzschineriaceae</taxon>
        <taxon>Ignatzschineria</taxon>
    </lineage>
</organism>
<gene>
    <name evidence="13" type="ORF">H9889_05310</name>
</gene>
<name>A0A9D1Q5U8_9GAMM</name>
<dbReference type="PANTHER" id="PTHR47990">
    <property type="entry name" value="2-OXOGLUTARATE (2OG) AND FE(II)-DEPENDENT OXYGENASE SUPERFAMILY PROTEIN-RELATED"/>
    <property type="match status" value="1"/>
</dbReference>
<dbReference type="InterPro" id="IPR044861">
    <property type="entry name" value="IPNS-like_FE2OG_OXY"/>
</dbReference>
<dbReference type="PRINTS" id="PR00682">
    <property type="entry name" value="IPNSYNTHASE"/>
</dbReference>
<protein>
    <recommendedName>
        <fullName evidence="5">2-oxoglutarate-dependent ethylene/succinate-forming enzyme</fullName>
        <ecNumber evidence="4">1.13.12.19</ecNumber>
        <ecNumber evidence="3">1.14.20.7</ecNumber>
    </recommendedName>
    <alternativeName>
        <fullName evidence="7">2-oxoglutarate dioxygenase (ethylene-forming)</fullName>
    </alternativeName>
    <alternativeName>
        <fullName evidence="8">2-oxoglutarate/L-arginine monooxygenase/decarboxylase (succinate-forming)</fullName>
    </alternativeName>
</protein>
<dbReference type="AlphaFoldDB" id="A0A9D1Q5U8"/>
<comment type="similarity">
    <text evidence="11">Belongs to the iron/ascorbate-dependent oxidoreductase family.</text>
</comment>
<evidence type="ECO:0000256" key="9">
    <source>
        <dbReference type="ARBA" id="ARBA00047725"/>
    </source>
</evidence>
<evidence type="ECO:0000256" key="4">
    <source>
        <dbReference type="ARBA" id="ARBA00012531"/>
    </source>
</evidence>
<evidence type="ECO:0000313" key="13">
    <source>
        <dbReference type="EMBL" id="HIW06726.1"/>
    </source>
</evidence>
<dbReference type="EC" id="1.14.20.7" evidence="3"/>
<evidence type="ECO:0000256" key="7">
    <source>
        <dbReference type="ARBA" id="ARBA00031011"/>
    </source>
</evidence>
<accession>A0A9D1Q5U8</accession>
<reference evidence="13" key="1">
    <citation type="journal article" date="2021" name="PeerJ">
        <title>Extensive microbial diversity within the chicken gut microbiome revealed by metagenomics and culture.</title>
        <authorList>
            <person name="Gilroy R."/>
            <person name="Ravi A."/>
            <person name="Getino M."/>
            <person name="Pursley I."/>
            <person name="Horton D.L."/>
            <person name="Alikhan N.F."/>
            <person name="Baker D."/>
            <person name="Gharbi K."/>
            <person name="Hall N."/>
            <person name="Watson M."/>
            <person name="Adriaenssens E.M."/>
            <person name="Foster-Nyarko E."/>
            <person name="Jarju S."/>
            <person name="Secka A."/>
            <person name="Antonio M."/>
            <person name="Oren A."/>
            <person name="Chaudhuri R.R."/>
            <person name="La Ragione R."/>
            <person name="Hildebrand F."/>
            <person name="Pallen M.J."/>
        </authorList>
    </citation>
    <scope>NUCLEOTIDE SEQUENCE</scope>
    <source>
        <strain evidence="13">CHK160-9182</strain>
    </source>
</reference>
<dbReference type="InterPro" id="IPR026992">
    <property type="entry name" value="DIOX_N"/>
</dbReference>
<dbReference type="GO" id="GO:0102276">
    <property type="term" value="F:2-oxoglutarate oxygenase/decarboxylase (ethylene-forming) activity"/>
    <property type="evidence" value="ECO:0007669"/>
    <property type="project" value="UniProtKB-EC"/>
</dbReference>
<comment type="catalytic activity">
    <reaction evidence="9">
        <text>2-oxoglutarate + O2 + 2 H(+) = ethene + 3 CO2 + H2O</text>
        <dbReference type="Rhea" id="RHEA:31523"/>
        <dbReference type="ChEBI" id="CHEBI:15377"/>
        <dbReference type="ChEBI" id="CHEBI:15378"/>
        <dbReference type="ChEBI" id="CHEBI:15379"/>
        <dbReference type="ChEBI" id="CHEBI:16526"/>
        <dbReference type="ChEBI" id="CHEBI:16810"/>
        <dbReference type="ChEBI" id="CHEBI:18153"/>
        <dbReference type="EC" id="1.13.12.19"/>
    </reaction>
</comment>
<comment type="cofactor">
    <cofactor evidence="1">
        <name>Fe(2+)</name>
        <dbReference type="ChEBI" id="CHEBI:29033"/>
    </cofactor>
</comment>
<dbReference type="EMBL" id="DXHP01000119">
    <property type="protein sequence ID" value="HIW06726.1"/>
    <property type="molecule type" value="Genomic_DNA"/>
</dbReference>
<dbReference type="Proteomes" id="UP000823934">
    <property type="component" value="Unassembled WGS sequence"/>
</dbReference>